<keyword evidence="1" id="KW-0812">Transmembrane</keyword>
<evidence type="ECO:0000313" key="2">
    <source>
        <dbReference type="EMBL" id="MBX54531.1"/>
    </source>
</evidence>
<feature type="transmembrane region" description="Helical" evidence="1">
    <location>
        <begin position="41"/>
        <end position="66"/>
    </location>
</feature>
<accession>A0A2P2PIR2</accession>
<reference evidence="2" key="1">
    <citation type="submission" date="2018-02" db="EMBL/GenBank/DDBJ databases">
        <title>Rhizophora mucronata_Transcriptome.</title>
        <authorList>
            <person name="Meera S.P."/>
            <person name="Sreeshan A."/>
            <person name="Augustine A."/>
        </authorList>
    </citation>
    <scope>NUCLEOTIDE SEQUENCE</scope>
    <source>
        <tissue evidence="2">Leaf</tissue>
    </source>
</reference>
<name>A0A2P2PIR2_RHIMU</name>
<protein>
    <submittedName>
        <fullName evidence="2">Uncharacterized protein</fullName>
    </submittedName>
</protein>
<keyword evidence="1" id="KW-1133">Transmembrane helix</keyword>
<sequence length="72" mass="8111">MALSYDVLLLCVFVIELPSIFCSSPIFFILFGPQMALSFDVSLPCVFAIELPSIFCLIAYLLFFFVPNCSWS</sequence>
<keyword evidence="1" id="KW-0472">Membrane</keyword>
<feature type="transmembrane region" description="Helical" evidence="1">
    <location>
        <begin position="7"/>
        <end position="29"/>
    </location>
</feature>
<evidence type="ECO:0000256" key="1">
    <source>
        <dbReference type="SAM" id="Phobius"/>
    </source>
</evidence>
<proteinExistence type="predicted"/>
<organism evidence="2">
    <name type="scientific">Rhizophora mucronata</name>
    <name type="common">Asiatic mangrove</name>
    <dbReference type="NCBI Taxonomy" id="61149"/>
    <lineage>
        <taxon>Eukaryota</taxon>
        <taxon>Viridiplantae</taxon>
        <taxon>Streptophyta</taxon>
        <taxon>Embryophyta</taxon>
        <taxon>Tracheophyta</taxon>
        <taxon>Spermatophyta</taxon>
        <taxon>Magnoliopsida</taxon>
        <taxon>eudicotyledons</taxon>
        <taxon>Gunneridae</taxon>
        <taxon>Pentapetalae</taxon>
        <taxon>rosids</taxon>
        <taxon>fabids</taxon>
        <taxon>Malpighiales</taxon>
        <taxon>Rhizophoraceae</taxon>
        <taxon>Rhizophora</taxon>
    </lineage>
</organism>
<dbReference type="EMBL" id="GGEC01074047">
    <property type="protein sequence ID" value="MBX54531.1"/>
    <property type="molecule type" value="Transcribed_RNA"/>
</dbReference>
<dbReference type="AlphaFoldDB" id="A0A2P2PIR2"/>